<dbReference type="HOGENOM" id="CLU_2505700_0_0_9"/>
<evidence type="ECO:0000313" key="1">
    <source>
        <dbReference type="EMBL" id="EOP44842.1"/>
    </source>
</evidence>
<evidence type="ECO:0000313" key="2">
    <source>
        <dbReference type="Proteomes" id="UP000014020"/>
    </source>
</evidence>
<dbReference type="RefSeq" id="WP_016119498.1">
    <property type="nucleotide sequence ID" value="NZ_KB976675.1"/>
</dbReference>
<comment type="caution">
    <text evidence="1">The sequence shown here is derived from an EMBL/GenBank/DDBJ whole genome shotgun (WGS) entry which is preliminary data.</text>
</comment>
<dbReference type="EMBL" id="AHFE01000030">
    <property type="protein sequence ID" value="EOP44842.1"/>
    <property type="molecule type" value="Genomic_DNA"/>
</dbReference>
<accession>R8NEW4</accession>
<sequence length="85" mass="9989">MNFNTDGEKTPLIIDYKRVGYASLLIVDTTNKDSRDKFLLDNTYAKDFINSMPGRFGVIRIYIKKEERNKGYGTYFVTYFYTYLG</sequence>
<dbReference type="AlphaFoldDB" id="R8NEW4"/>
<dbReference type="Proteomes" id="UP000014020">
    <property type="component" value="Unassembled WGS sequence"/>
</dbReference>
<reference evidence="2" key="1">
    <citation type="submission" date="2012-12" db="EMBL/GenBank/DDBJ databases">
        <title>The genome sequence of Bacillus cereus VD146.</title>
        <authorList>
            <consortium name="The Broad Institute Genome Sequencing Platform"/>
            <consortium name="The Broad Institute Genome Sequencing Center for Infectious Disease"/>
            <person name="Feldgarden M."/>
            <person name="Van der Auwera G.A."/>
            <person name="Mahillon J."/>
            <person name="Duprez V."/>
            <person name="Timmery S."/>
            <person name="Mattelet C."/>
            <person name="Dierick K."/>
            <person name="Sun M."/>
            <person name="Yu Z."/>
            <person name="Zhu L."/>
            <person name="Hu X."/>
            <person name="Shank E.B."/>
            <person name="Swiecicka I."/>
            <person name="Hansen B.M."/>
            <person name="Andrup L."/>
            <person name="Walker B."/>
            <person name="Young S.K."/>
            <person name="Zeng Q."/>
            <person name="Gargeya S."/>
            <person name="Fitzgerald M."/>
            <person name="Haas B."/>
            <person name="Abouelleil A."/>
            <person name="Alvarado L."/>
            <person name="Arachchi H.M."/>
            <person name="Berlin A.M."/>
            <person name="Chapman S.B."/>
            <person name="Dewar J."/>
            <person name="Goldberg J."/>
            <person name="Griggs A."/>
            <person name="Gujja S."/>
            <person name="Hansen M."/>
            <person name="Howarth C."/>
            <person name="Imamovic A."/>
            <person name="Larimer J."/>
            <person name="McCowan C."/>
            <person name="Murphy C."/>
            <person name="Neiman D."/>
            <person name="Pearson M."/>
            <person name="Priest M."/>
            <person name="Roberts A."/>
            <person name="Saif S."/>
            <person name="Shea T."/>
            <person name="Sisk P."/>
            <person name="Sykes S."/>
            <person name="Wortman J."/>
            <person name="Nusbaum C."/>
            <person name="Birren B."/>
        </authorList>
    </citation>
    <scope>NUCLEOTIDE SEQUENCE [LARGE SCALE GENOMIC DNA]</scope>
    <source>
        <strain evidence="2">VD146</strain>
    </source>
</reference>
<evidence type="ECO:0008006" key="3">
    <source>
        <dbReference type="Google" id="ProtNLM"/>
    </source>
</evidence>
<protein>
    <recommendedName>
        <fullName evidence="3">N-acetyltransferase domain-containing protein</fullName>
    </recommendedName>
</protein>
<organism evidence="1 2">
    <name type="scientific">Bacillus cereus (strain VD146)</name>
    <dbReference type="NCBI Taxonomy" id="1053236"/>
    <lineage>
        <taxon>Bacteria</taxon>
        <taxon>Bacillati</taxon>
        <taxon>Bacillota</taxon>
        <taxon>Bacilli</taxon>
        <taxon>Bacillales</taxon>
        <taxon>Bacillaceae</taxon>
        <taxon>Bacillus</taxon>
        <taxon>Bacillus cereus group</taxon>
    </lineage>
</organism>
<gene>
    <name evidence="1" type="ORF">IK1_04575</name>
</gene>
<proteinExistence type="predicted"/>
<name>R8NEW4_BACCX</name>